<keyword evidence="4 5" id="KW-0012">Acyltransferase</keyword>
<gene>
    <name evidence="6" type="ORF">EGM88_14355</name>
</gene>
<dbReference type="Pfam" id="PF02522">
    <property type="entry name" value="Antibiotic_NAT"/>
    <property type="match status" value="1"/>
</dbReference>
<evidence type="ECO:0000256" key="2">
    <source>
        <dbReference type="ARBA" id="ARBA00012882"/>
    </source>
</evidence>
<dbReference type="InterPro" id="IPR003679">
    <property type="entry name" value="Amioglycoside_AcTrfase"/>
</dbReference>
<dbReference type="Proteomes" id="UP000270856">
    <property type="component" value="Unassembled WGS sequence"/>
</dbReference>
<dbReference type="EC" id="2.3.1.-" evidence="5"/>
<evidence type="ECO:0000256" key="1">
    <source>
        <dbReference type="ARBA" id="ARBA00006383"/>
    </source>
</evidence>
<dbReference type="InterPro" id="IPR028345">
    <property type="entry name" value="Antibiotic_NAT-like"/>
</dbReference>
<comment type="catalytic activity">
    <reaction evidence="5">
        <text>a 2-deoxystreptamine antibiotic + acetyl-CoA = an N(3)-acetyl-2-deoxystreptamine antibiotic + CoA + H(+)</text>
        <dbReference type="Rhea" id="RHEA:12665"/>
        <dbReference type="ChEBI" id="CHEBI:15378"/>
        <dbReference type="ChEBI" id="CHEBI:57287"/>
        <dbReference type="ChEBI" id="CHEBI:57288"/>
        <dbReference type="ChEBI" id="CHEBI:57921"/>
        <dbReference type="ChEBI" id="CHEBI:77452"/>
        <dbReference type="EC" id="2.3.1.81"/>
    </reaction>
</comment>
<name>A0A3N4N9H7_9FLAO</name>
<evidence type="ECO:0000256" key="4">
    <source>
        <dbReference type="ARBA" id="ARBA00023315"/>
    </source>
</evidence>
<dbReference type="OrthoDB" id="7330654at2"/>
<evidence type="ECO:0000256" key="3">
    <source>
        <dbReference type="ARBA" id="ARBA00022679"/>
    </source>
</evidence>
<evidence type="ECO:0000313" key="7">
    <source>
        <dbReference type="Proteomes" id="UP000270856"/>
    </source>
</evidence>
<keyword evidence="5" id="KW-0046">Antibiotic resistance</keyword>
<keyword evidence="7" id="KW-1185">Reference proteome</keyword>
<dbReference type="AlphaFoldDB" id="A0A3N4N9H7"/>
<proteinExistence type="inferred from homology"/>
<sequence>MQKYNSEHFYSTFLDVGLKRGDMVLVHNSLFSFGIPTDVPLKELSSSIYKQLRKVIGEEGTIAVPTFNFDFCKGIPFYSNTTPSKNMGVFSEYIRMLPTSLRSKHPMQSIAVVGPLAEAITNGDPQSAFGEHGAFDVLLKNNAKILLLGTDYNAASFIHMVEEHNKVPYRYWKSFTAPYGVNEAETVDRTYQMYVRDLEVNPILNMNFIEEILVDKNLLQKTQLGAGFIHCIKANDYVLLADELIKENPYCFVSNHKNEAN</sequence>
<accession>A0A3N4N9H7</accession>
<comment type="caution">
    <text evidence="6">The sequence shown here is derived from an EMBL/GenBank/DDBJ whole genome shotgun (WGS) entry which is preliminary data.</text>
</comment>
<dbReference type="SUPFAM" id="SSF110710">
    <property type="entry name" value="TTHA0583/YokD-like"/>
    <property type="match status" value="1"/>
</dbReference>
<keyword evidence="3 5" id="KW-0808">Transferase</keyword>
<protein>
    <recommendedName>
        <fullName evidence="2 5">Aminoglycoside N(3)-acetyltransferase</fullName>
        <ecNumber evidence="5">2.3.1.-</ecNumber>
    </recommendedName>
</protein>
<dbReference type="GO" id="GO:0046353">
    <property type="term" value="F:aminoglycoside 3-N-acetyltransferase activity"/>
    <property type="evidence" value="ECO:0007669"/>
    <property type="project" value="UniProtKB-EC"/>
</dbReference>
<dbReference type="GO" id="GO:0046677">
    <property type="term" value="P:response to antibiotic"/>
    <property type="evidence" value="ECO:0007669"/>
    <property type="project" value="UniProtKB-KW"/>
</dbReference>
<evidence type="ECO:0000313" key="6">
    <source>
        <dbReference type="EMBL" id="RPD91718.1"/>
    </source>
</evidence>
<dbReference type="RefSeq" id="WP_123899106.1">
    <property type="nucleotide sequence ID" value="NZ_RPFJ01000051.1"/>
</dbReference>
<reference evidence="6 7" key="1">
    <citation type="submission" date="2018-11" db="EMBL/GenBank/DDBJ databases">
        <title>Aureibaculum marinum gen. nov., sp. nov., a member of the family Flavobacteriaceae isolated from the Bohai Sea.</title>
        <authorList>
            <person name="Ji X."/>
        </authorList>
    </citation>
    <scope>NUCLEOTIDE SEQUENCE [LARGE SCALE GENOMIC DNA]</scope>
    <source>
        <strain evidence="6 7">BH-SD17</strain>
    </source>
</reference>
<dbReference type="PANTHER" id="PTHR11104">
    <property type="entry name" value="AMINOGLYCOSIDE N3-ACETYLTRANSFERASE"/>
    <property type="match status" value="1"/>
</dbReference>
<organism evidence="6 7">
    <name type="scientific">Aureibaculum marinum</name>
    <dbReference type="NCBI Taxonomy" id="2487930"/>
    <lineage>
        <taxon>Bacteria</taxon>
        <taxon>Pseudomonadati</taxon>
        <taxon>Bacteroidota</taxon>
        <taxon>Flavobacteriia</taxon>
        <taxon>Flavobacteriales</taxon>
        <taxon>Flavobacteriaceae</taxon>
        <taxon>Aureibaculum</taxon>
    </lineage>
</organism>
<evidence type="ECO:0000256" key="5">
    <source>
        <dbReference type="RuleBase" id="RU365031"/>
    </source>
</evidence>
<dbReference type="PANTHER" id="PTHR11104:SF0">
    <property type="entry name" value="SPBETA PROPHAGE-DERIVED AMINOGLYCOSIDE N(3')-ACETYLTRANSFERASE-LIKE PROTEIN YOKD"/>
    <property type="match status" value="1"/>
</dbReference>
<comment type="similarity">
    <text evidence="1 5">Belongs to the antibiotic N-acetyltransferase family.</text>
</comment>
<dbReference type="EMBL" id="RPFJ01000051">
    <property type="protein sequence ID" value="RPD91718.1"/>
    <property type="molecule type" value="Genomic_DNA"/>
</dbReference>